<dbReference type="CDD" id="cd05195">
    <property type="entry name" value="enoyl_red"/>
    <property type="match status" value="1"/>
</dbReference>
<gene>
    <name evidence="7" type="ORF">BDV96DRAFT_644878</name>
</gene>
<dbReference type="InterPro" id="IPR020843">
    <property type="entry name" value="ER"/>
</dbReference>
<dbReference type="PANTHER" id="PTHR43775">
    <property type="entry name" value="FATTY ACID SYNTHASE"/>
    <property type="match status" value="1"/>
</dbReference>
<organism evidence="7 8">
    <name type="scientific">Lophiotrema nucula</name>
    <dbReference type="NCBI Taxonomy" id="690887"/>
    <lineage>
        <taxon>Eukaryota</taxon>
        <taxon>Fungi</taxon>
        <taxon>Dikarya</taxon>
        <taxon>Ascomycota</taxon>
        <taxon>Pezizomycotina</taxon>
        <taxon>Dothideomycetes</taxon>
        <taxon>Pleosporomycetidae</taxon>
        <taxon>Pleosporales</taxon>
        <taxon>Lophiotremataceae</taxon>
        <taxon>Lophiotrema</taxon>
    </lineage>
</organism>
<sequence length="570" mass="62148">MVEAPEIKEIVCEKTRPRNSKFQTIGQSPPLTMSIGLVGLLDSLQFIKDTGYEAPLQPHEVEIEVKATGLDFMDCLVALGRIAENTLGSECAGIVTRAGENTSFEPGDRVCAVVLDCFETFARADARAVARIPDSMSCTEAAAIPIQFITAWYSLAKLAHLSKGESILIHSASGGTGQAAIQVAQHLGAEIYVTVGSEKKKRLIIKEYNIPEDHIFYSRNLSFADGVNHMTKDGVDVVLNSLAGDGLRASWESIAPFGRFIEIGKFDIHNHKELPMNSFASNVSFHAFDLVSMRKHRPDLIKKSLQAVLQMFASKALRPAQPLNVYPVGKVEDAFRYMQSGVNVSKIVVEMIKDDKVLTVLENVPSWIFDPNATYVVAGGFGGLGRSISRWIVSRGARHVLLLSRSGAQSQSSIELLEELSARGVQALAPPCDVTSAVSLSIVLKECQETMPPIRGCFQGTMVLRDGIFEKMTYEDWHDSVSSKVQGSWNLHKLLPNNLDFFVFPSSIAGVLGTGGQGNYAAGNAYMDSLAQHRIAYGQKAISLDLGWMEGEGVVAENKTLRKGFMAALY</sequence>
<evidence type="ECO:0000256" key="2">
    <source>
        <dbReference type="ARBA" id="ARBA00022553"/>
    </source>
</evidence>
<evidence type="ECO:0000256" key="1">
    <source>
        <dbReference type="ARBA" id="ARBA00022450"/>
    </source>
</evidence>
<feature type="domain" description="Enoyl reductase (ER)" evidence="6">
    <location>
        <begin position="39"/>
        <end position="349"/>
    </location>
</feature>
<evidence type="ECO:0000256" key="4">
    <source>
        <dbReference type="ARBA" id="ARBA00023268"/>
    </source>
</evidence>
<dbReference type="InterPro" id="IPR011032">
    <property type="entry name" value="GroES-like_sf"/>
</dbReference>
<dbReference type="AlphaFoldDB" id="A0A6A5ZDD7"/>
<evidence type="ECO:0000313" key="8">
    <source>
        <dbReference type="Proteomes" id="UP000799770"/>
    </source>
</evidence>
<evidence type="ECO:0000313" key="7">
    <source>
        <dbReference type="EMBL" id="KAF2117462.1"/>
    </source>
</evidence>
<keyword evidence="8" id="KW-1185">Reference proteome</keyword>
<dbReference type="InterPro" id="IPR057326">
    <property type="entry name" value="KR_dom"/>
</dbReference>
<dbReference type="SUPFAM" id="SSF51735">
    <property type="entry name" value="NAD(P)-binding Rossmann-fold domains"/>
    <property type="match status" value="2"/>
</dbReference>
<proteinExistence type="predicted"/>
<dbReference type="InterPro" id="IPR013968">
    <property type="entry name" value="PKS_KR"/>
</dbReference>
<keyword evidence="4" id="KW-0511">Multifunctional enzyme</keyword>
<dbReference type="InterPro" id="IPR036291">
    <property type="entry name" value="NAD(P)-bd_dom_sf"/>
</dbReference>
<dbReference type="SUPFAM" id="SSF50129">
    <property type="entry name" value="GroES-like"/>
    <property type="match status" value="1"/>
</dbReference>
<accession>A0A6A5ZDD7</accession>
<reference evidence="7" key="1">
    <citation type="journal article" date="2020" name="Stud. Mycol.">
        <title>101 Dothideomycetes genomes: a test case for predicting lifestyles and emergence of pathogens.</title>
        <authorList>
            <person name="Haridas S."/>
            <person name="Albert R."/>
            <person name="Binder M."/>
            <person name="Bloem J."/>
            <person name="Labutti K."/>
            <person name="Salamov A."/>
            <person name="Andreopoulos B."/>
            <person name="Baker S."/>
            <person name="Barry K."/>
            <person name="Bills G."/>
            <person name="Bluhm B."/>
            <person name="Cannon C."/>
            <person name="Castanera R."/>
            <person name="Culley D."/>
            <person name="Daum C."/>
            <person name="Ezra D."/>
            <person name="Gonzalez J."/>
            <person name="Henrissat B."/>
            <person name="Kuo A."/>
            <person name="Liang C."/>
            <person name="Lipzen A."/>
            <person name="Lutzoni F."/>
            <person name="Magnuson J."/>
            <person name="Mondo S."/>
            <person name="Nolan M."/>
            <person name="Ohm R."/>
            <person name="Pangilinan J."/>
            <person name="Park H.-J."/>
            <person name="Ramirez L."/>
            <person name="Alfaro M."/>
            <person name="Sun H."/>
            <person name="Tritt A."/>
            <person name="Yoshinaga Y."/>
            <person name="Zwiers L.-H."/>
            <person name="Turgeon B."/>
            <person name="Goodwin S."/>
            <person name="Spatafora J."/>
            <person name="Crous P."/>
            <person name="Grigoriev I."/>
        </authorList>
    </citation>
    <scope>NUCLEOTIDE SEQUENCE</scope>
    <source>
        <strain evidence="7">CBS 627.86</strain>
    </source>
</reference>
<dbReference type="PANTHER" id="PTHR43775:SF29">
    <property type="entry name" value="ASPERFURANONE POLYKETIDE SYNTHASE AFOG-RELATED"/>
    <property type="match status" value="1"/>
</dbReference>
<dbReference type="EMBL" id="ML977319">
    <property type="protein sequence ID" value="KAF2117462.1"/>
    <property type="molecule type" value="Genomic_DNA"/>
</dbReference>
<protein>
    <submittedName>
        <fullName evidence="7">KR domain-containing protein</fullName>
    </submittedName>
</protein>
<dbReference type="Proteomes" id="UP000799770">
    <property type="component" value="Unassembled WGS sequence"/>
</dbReference>
<dbReference type="InterPro" id="IPR050091">
    <property type="entry name" value="PKS_NRPS_Biosynth_Enz"/>
</dbReference>
<evidence type="ECO:0000256" key="3">
    <source>
        <dbReference type="ARBA" id="ARBA00022679"/>
    </source>
</evidence>
<dbReference type="SMART" id="SM00829">
    <property type="entry name" value="PKS_ER"/>
    <property type="match status" value="1"/>
</dbReference>
<keyword evidence="3" id="KW-0808">Transferase</keyword>
<keyword evidence="1" id="KW-0596">Phosphopantetheine</keyword>
<dbReference type="SMART" id="SM00822">
    <property type="entry name" value="PKS_KR"/>
    <property type="match status" value="1"/>
</dbReference>
<feature type="domain" description="Ketoreductase" evidence="5">
    <location>
        <begin position="373"/>
        <end position="551"/>
    </location>
</feature>
<dbReference type="FunFam" id="3.40.50.720:FF:000209">
    <property type="entry name" value="Polyketide synthase Pks12"/>
    <property type="match status" value="1"/>
</dbReference>
<dbReference type="Pfam" id="PF08659">
    <property type="entry name" value="KR"/>
    <property type="match status" value="1"/>
</dbReference>
<dbReference type="GO" id="GO:0006633">
    <property type="term" value="P:fatty acid biosynthetic process"/>
    <property type="evidence" value="ECO:0007669"/>
    <property type="project" value="TreeGrafter"/>
</dbReference>
<dbReference type="GO" id="GO:1901336">
    <property type="term" value="P:lactone biosynthetic process"/>
    <property type="evidence" value="ECO:0007669"/>
    <property type="project" value="UniProtKB-ARBA"/>
</dbReference>
<dbReference type="Pfam" id="PF08240">
    <property type="entry name" value="ADH_N"/>
    <property type="match status" value="1"/>
</dbReference>
<dbReference type="Pfam" id="PF13602">
    <property type="entry name" value="ADH_zinc_N_2"/>
    <property type="match status" value="1"/>
</dbReference>
<name>A0A6A5ZDD7_9PLEO</name>
<keyword evidence="2" id="KW-0597">Phosphoprotein</keyword>
<evidence type="ECO:0000259" key="6">
    <source>
        <dbReference type="SMART" id="SM00829"/>
    </source>
</evidence>
<evidence type="ECO:0000259" key="5">
    <source>
        <dbReference type="SMART" id="SM00822"/>
    </source>
</evidence>
<dbReference type="InterPro" id="IPR013154">
    <property type="entry name" value="ADH-like_N"/>
</dbReference>
<dbReference type="OrthoDB" id="329835at2759"/>
<dbReference type="GO" id="GO:0044550">
    <property type="term" value="P:secondary metabolite biosynthetic process"/>
    <property type="evidence" value="ECO:0007669"/>
    <property type="project" value="TreeGrafter"/>
</dbReference>
<dbReference type="Gene3D" id="3.40.50.720">
    <property type="entry name" value="NAD(P)-binding Rossmann-like Domain"/>
    <property type="match status" value="1"/>
</dbReference>
<dbReference type="Gene3D" id="3.90.180.10">
    <property type="entry name" value="Medium-chain alcohol dehydrogenases, catalytic domain"/>
    <property type="match status" value="1"/>
</dbReference>
<dbReference type="GO" id="GO:0016491">
    <property type="term" value="F:oxidoreductase activity"/>
    <property type="evidence" value="ECO:0007669"/>
    <property type="project" value="InterPro"/>
</dbReference>
<dbReference type="GO" id="GO:0004312">
    <property type="term" value="F:fatty acid synthase activity"/>
    <property type="evidence" value="ECO:0007669"/>
    <property type="project" value="TreeGrafter"/>
</dbReference>